<dbReference type="Proteomes" id="UP001056384">
    <property type="component" value="Chromosome 10"/>
</dbReference>
<feature type="compositionally biased region" description="Polar residues" evidence="1">
    <location>
        <begin position="31"/>
        <end position="49"/>
    </location>
</feature>
<dbReference type="AlphaFoldDB" id="A0A9Q9B646"/>
<organism evidence="2 3">
    <name type="scientific">Septoria linicola</name>
    <dbReference type="NCBI Taxonomy" id="215465"/>
    <lineage>
        <taxon>Eukaryota</taxon>
        <taxon>Fungi</taxon>
        <taxon>Dikarya</taxon>
        <taxon>Ascomycota</taxon>
        <taxon>Pezizomycotina</taxon>
        <taxon>Dothideomycetes</taxon>
        <taxon>Dothideomycetidae</taxon>
        <taxon>Mycosphaerellales</taxon>
        <taxon>Mycosphaerellaceae</taxon>
        <taxon>Septoria</taxon>
    </lineage>
</organism>
<gene>
    <name evidence="2" type="ORF">Slin15195_G113810</name>
</gene>
<keyword evidence="3" id="KW-1185">Reference proteome</keyword>
<reference evidence="2" key="1">
    <citation type="submission" date="2022-06" db="EMBL/GenBank/DDBJ databases">
        <title>Complete genome sequences of two strains of the flax pathogen Septoria linicola.</title>
        <authorList>
            <person name="Lapalu N."/>
            <person name="Simon A."/>
            <person name="Demenou B."/>
            <person name="Paumier D."/>
            <person name="Guillot M.-P."/>
            <person name="Gout L."/>
            <person name="Valade R."/>
        </authorList>
    </citation>
    <scope>NUCLEOTIDE SEQUENCE</scope>
    <source>
        <strain evidence="2">SE15195</strain>
    </source>
</reference>
<name>A0A9Q9B646_9PEZI</name>
<proteinExistence type="predicted"/>
<evidence type="ECO:0000256" key="1">
    <source>
        <dbReference type="SAM" id="MobiDB-lite"/>
    </source>
</evidence>
<protein>
    <submittedName>
        <fullName evidence="2">Uncharacterized protein</fullName>
    </submittedName>
</protein>
<sequence>MAALLQQRGGQVQSTPVTICRIENHGEEIRTGNSGKHNQVQGPGQSTKQKLYDASPNAADDNLGQYNGKQHIQLRKCDKFKHFVRAKGPRIMASAATIGMFVFNVVSVAC</sequence>
<accession>A0A9Q9B646</accession>
<feature type="region of interest" description="Disordered" evidence="1">
    <location>
        <begin position="27"/>
        <end position="64"/>
    </location>
</feature>
<dbReference type="EMBL" id="CP099427">
    <property type="protein sequence ID" value="USW58062.1"/>
    <property type="molecule type" value="Genomic_DNA"/>
</dbReference>
<evidence type="ECO:0000313" key="2">
    <source>
        <dbReference type="EMBL" id="USW58062.1"/>
    </source>
</evidence>
<evidence type="ECO:0000313" key="3">
    <source>
        <dbReference type="Proteomes" id="UP001056384"/>
    </source>
</evidence>